<comment type="subcellular location">
    <subcellularLocation>
        <location evidence="1 12">Endoplasmic reticulum membrane</location>
        <topology evidence="1 12">Multi-pass membrane protein</topology>
    </subcellularLocation>
</comment>
<organism evidence="13 14">
    <name type="scientific">Hyaloscypha hepaticicola</name>
    <dbReference type="NCBI Taxonomy" id="2082293"/>
    <lineage>
        <taxon>Eukaryota</taxon>
        <taxon>Fungi</taxon>
        <taxon>Dikarya</taxon>
        <taxon>Ascomycota</taxon>
        <taxon>Pezizomycotina</taxon>
        <taxon>Leotiomycetes</taxon>
        <taxon>Helotiales</taxon>
        <taxon>Hyaloscyphaceae</taxon>
        <taxon>Hyaloscypha</taxon>
    </lineage>
</organism>
<evidence type="ECO:0000313" key="14">
    <source>
        <dbReference type="Proteomes" id="UP000235672"/>
    </source>
</evidence>
<accession>A0A2J6Q6U3</accession>
<keyword evidence="14" id="KW-1185">Reference proteome</keyword>
<feature type="transmembrane region" description="Helical" evidence="12">
    <location>
        <begin position="319"/>
        <end position="340"/>
    </location>
</feature>
<dbReference type="PANTHER" id="PTHR12468">
    <property type="entry name" value="GPI MANNOSYLTRANSFERASE 2"/>
    <property type="match status" value="1"/>
</dbReference>
<sequence>MQLWIRPLDHPIRNLVILCVGWKLLLLLVAVLSPGPGYDTSASLYSPSAAEERQLPPAIQYILGKLVRWDAIYFVQTAHRGYVFEQEWAFGWGFSRLISLCTAALERAGIPLCNGLEGFIAILIAHAAHLLSVLVLFVLTSAVFSEPSPWLAFTAASLHIISPAGLFLSAPYAESSCALLSFVGCFLFTKSLRRNGPTTASHDILVMFSGVSFGIATTFRSNGILNGLLLLEEAFRTLWSLKHGFHFSSFRRLIATGLGGMSVAVGFLLPQYIAYTEYCGKRDVTTRTWCKRTLPSIYTFVQDHYWHCGLFRYWTLPNLPLFLLATPMFVILVASGLWALQIRSNEPATIPYKLKDAQTSTQGPVVQIIRNLAISQLILVMLTSTTAHVQIITRISSAFPVWLWYIAISCRKRNTLRVGSVVKFMVIYSVIQGGLFASFLPPA</sequence>
<dbReference type="GO" id="GO:0005789">
    <property type="term" value="C:endoplasmic reticulum membrane"/>
    <property type="evidence" value="ECO:0007669"/>
    <property type="project" value="UniProtKB-SubCell"/>
</dbReference>
<dbReference type="STRING" id="1745343.A0A2J6Q6U3"/>
<dbReference type="AlphaFoldDB" id="A0A2J6Q6U3"/>
<dbReference type="EMBL" id="KZ613479">
    <property type="protein sequence ID" value="PMD21982.1"/>
    <property type="molecule type" value="Genomic_DNA"/>
</dbReference>
<feature type="transmembrane region" description="Helical" evidence="12">
    <location>
        <begin position="252"/>
        <end position="273"/>
    </location>
</feature>
<keyword evidence="8 12" id="KW-0812">Transmembrane</keyword>
<dbReference type="UniPathway" id="UPA00196"/>
<evidence type="ECO:0000256" key="3">
    <source>
        <dbReference type="ARBA" id="ARBA00008698"/>
    </source>
</evidence>
<keyword evidence="7 12" id="KW-0808">Transferase</keyword>
<dbReference type="GO" id="GO:0031501">
    <property type="term" value="C:mannosyltransferase complex"/>
    <property type="evidence" value="ECO:0007669"/>
    <property type="project" value="TreeGrafter"/>
</dbReference>
<dbReference type="GO" id="GO:0006506">
    <property type="term" value="P:GPI anchor biosynthetic process"/>
    <property type="evidence" value="ECO:0007669"/>
    <property type="project" value="UniProtKB-UniPathway"/>
</dbReference>
<proteinExistence type="inferred from homology"/>
<evidence type="ECO:0000256" key="4">
    <source>
        <dbReference type="ARBA" id="ARBA00013795"/>
    </source>
</evidence>
<evidence type="ECO:0000256" key="11">
    <source>
        <dbReference type="ARBA" id="ARBA00023136"/>
    </source>
</evidence>
<dbReference type="OrthoDB" id="10252502at2759"/>
<comment type="pathway">
    <text evidence="2 12">Glycolipid biosynthesis; glycosylphosphatidylinositol-anchor biosynthesis.</text>
</comment>
<keyword evidence="5 12" id="KW-0337">GPI-anchor biosynthesis</keyword>
<reference evidence="13 14" key="1">
    <citation type="submission" date="2016-05" db="EMBL/GenBank/DDBJ databases">
        <title>A degradative enzymes factory behind the ericoid mycorrhizal symbiosis.</title>
        <authorList>
            <consortium name="DOE Joint Genome Institute"/>
            <person name="Martino E."/>
            <person name="Morin E."/>
            <person name="Grelet G."/>
            <person name="Kuo A."/>
            <person name="Kohler A."/>
            <person name="Daghino S."/>
            <person name="Barry K."/>
            <person name="Choi C."/>
            <person name="Cichocki N."/>
            <person name="Clum A."/>
            <person name="Copeland A."/>
            <person name="Hainaut M."/>
            <person name="Haridas S."/>
            <person name="Labutti K."/>
            <person name="Lindquist E."/>
            <person name="Lipzen A."/>
            <person name="Khouja H.-R."/>
            <person name="Murat C."/>
            <person name="Ohm R."/>
            <person name="Olson A."/>
            <person name="Spatafora J."/>
            <person name="Veneault-Fourrey C."/>
            <person name="Henrissat B."/>
            <person name="Grigoriev I."/>
            <person name="Martin F."/>
            <person name="Perotto S."/>
        </authorList>
    </citation>
    <scope>NUCLEOTIDE SEQUENCE [LARGE SCALE GENOMIC DNA]</scope>
    <source>
        <strain evidence="13 14">UAMH 7357</strain>
    </source>
</reference>
<evidence type="ECO:0000256" key="8">
    <source>
        <dbReference type="ARBA" id="ARBA00022692"/>
    </source>
</evidence>
<evidence type="ECO:0000313" key="13">
    <source>
        <dbReference type="EMBL" id="PMD21982.1"/>
    </source>
</evidence>
<evidence type="ECO:0000256" key="12">
    <source>
        <dbReference type="RuleBase" id="RU363112"/>
    </source>
</evidence>
<evidence type="ECO:0000256" key="7">
    <source>
        <dbReference type="ARBA" id="ARBA00022679"/>
    </source>
</evidence>
<protein>
    <recommendedName>
        <fullName evidence="4 12">GPI mannosyltransferase 2</fullName>
        <ecNumber evidence="12">2.4.1.-</ecNumber>
    </recommendedName>
</protein>
<evidence type="ECO:0000256" key="5">
    <source>
        <dbReference type="ARBA" id="ARBA00022502"/>
    </source>
</evidence>
<dbReference type="GO" id="GO:0000009">
    <property type="term" value="F:alpha-1,6-mannosyltransferase activity"/>
    <property type="evidence" value="ECO:0007669"/>
    <property type="project" value="InterPro"/>
</dbReference>
<comment type="function">
    <text evidence="12">Mannosyltransferase involved in glycosylphosphatidylinositol-anchor biosynthesis.</text>
</comment>
<dbReference type="InterPro" id="IPR007315">
    <property type="entry name" value="PIG-V/Gpi18"/>
</dbReference>
<evidence type="ECO:0000256" key="10">
    <source>
        <dbReference type="ARBA" id="ARBA00022989"/>
    </source>
</evidence>
<dbReference type="EC" id="2.4.1.-" evidence="12"/>
<dbReference type="PANTHER" id="PTHR12468:SF2">
    <property type="entry name" value="GPI MANNOSYLTRANSFERASE 2"/>
    <property type="match status" value="1"/>
</dbReference>
<keyword evidence="9 12" id="KW-0256">Endoplasmic reticulum</keyword>
<name>A0A2J6Q6U3_9HELO</name>
<evidence type="ECO:0000256" key="9">
    <source>
        <dbReference type="ARBA" id="ARBA00022824"/>
    </source>
</evidence>
<dbReference type="Proteomes" id="UP000235672">
    <property type="component" value="Unassembled WGS sequence"/>
</dbReference>
<keyword evidence="10 12" id="KW-1133">Transmembrane helix</keyword>
<feature type="transmembrane region" description="Helical" evidence="12">
    <location>
        <begin position="12"/>
        <end position="32"/>
    </location>
</feature>
<feature type="transmembrane region" description="Helical" evidence="12">
    <location>
        <begin position="118"/>
        <end position="144"/>
    </location>
</feature>
<feature type="transmembrane region" description="Helical" evidence="12">
    <location>
        <begin position="150"/>
        <end position="168"/>
    </location>
</feature>
<dbReference type="GO" id="GO:0004376">
    <property type="term" value="F:GPI mannosyltransferase activity"/>
    <property type="evidence" value="ECO:0007669"/>
    <property type="project" value="InterPro"/>
</dbReference>
<evidence type="ECO:0000256" key="1">
    <source>
        <dbReference type="ARBA" id="ARBA00004477"/>
    </source>
</evidence>
<dbReference type="Pfam" id="PF04188">
    <property type="entry name" value="Mannosyl_trans2"/>
    <property type="match status" value="1"/>
</dbReference>
<keyword evidence="11 12" id="KW-0472">Membrane</keyword>
<comment type="caution">
    <text evidence="12">Lacks conserved residue(s) required for the propagation of feature annotation.</text>
</comment>
<evidence type="ECO:0000256" key="6">
    <source>
        <dbReference type="ARBA" id="ARBA00022676"/>
    </source>
</evidence>
<evidence type="ECO:0000256" key="2">
    <source>
        <dbReference type="ARBA" id="ARBA00004687"/>
    </source>
</evidence>
<keyword evidence="6 12" id="KW-0328">Glycosyltransferase</keyword>
<feature type="transmembrane region" description="Helical" evidence="12">
    <location>
        <begin position="421"/>
        <end position="440"/>
    </location>
</feature>
<comment type="similarity">
    <text evidence="3 12">Belongs to the PIGV family.</text>
</comment>
<gene>
    <name evidence="13" type="ORF">NA56DRAFT_107226</name>
</gene>